<protein>
    <submittedName>
        <fullName evidence="2">Uncharacterized protein</fullName>
    </submittedName>
</protein>
<organism evidence="2 3">
    <name type="scientific">Pseudocercospora fuligena</name>
    <dbReference type="NCBI Taxonomy" id="685502"/>
    <lineage>
        <taxon>Eukaryota</taxon>
        <taxon>Fungi</taxon>
        <taxon>Dikarya</taxon>
        <taxon>Ascomycota</taxon>
        <taxon>Pezizomycotina</taxon>
        <taxon>Dothideomycetes</taxon>
        <taxon>Dothideomycetidae</taxon>
        <taxon>Mycosphaerellales</taxon>
        <taxon>Mycosphaerellaceae</taxon>
        <taxon>Pseudocercospora</taxon>
    </lineage>
</organism>
<comment type="caution">
    <text evidence="2">The sequence shown here is derived from an EMBL/GenBank/DDBJ whole genome shotgun (WGS) entry which is preliminary data.</text>
</comment>
<feature type="region of interest" description="Disordered" evidence="1">
    <location>
        <begin position="1"/>
        <end position="21"/>
    </location>
</feature>
<dbReference type="Proteomes" id="UP000660729">
    <property type="component" value="Unassembled WGS sequence"/>
</dbReference>
<gene>
    <name evidence="2" type="ORF">HII31_00500</name>
</gene>
<dbReference type="EMBL" id="JABCIY010000003">
    <property type="protein sequence ID" value="KAF7198144.1"/>
    <property type="molecule type" value="Genomic_DNA"/>
</dbReference>
<evidence type="ECO:0000256" key="1">
    <source>
        <dbReference type="SAM" id="MobiDB-lite"/>
    </source>
</evidence>
<evidence type="ECO:0000313" key="3">
    <source>
        <dbReference type="Proteomes" id="UP000660729"/>
    </source>
</evidence>
<dbReference type="GO" id="GO:0034551">
    <property type="term" value="P:mitochondrial respiratory chain complex III assembly"/>
    <property type="evidence" value="ECO:0007669"/>
    <property type="project" value="TreeGrafter"/>
</dbReference>
<dbReference type="GO" id="GO:0043022">
    <property type="term" value="F:ribosome binding"/>
    <property type="evidence" value="ECO:0007669"/>
    <property type="project" value="InterPro"/>
</dbReference>
<dbReference type="GO" id="GO:0061671">
    <property type="term" value="C:Cbp3p-Cbp6 complex"/>
    <property type="evidence" value="ECO:0007669"/>
    <property type="project" value="InterPro"/>
</dbReference>
<dbReference type="AlphaFoldDB" id="A0A8H6RVC1"/>
<keyword evidence="3" id="KW-1185">Reference proteome</keyword>
<reference evidence="2" key="1">
    <citation type="submission" date="2020-04" db="EMBL/GenBank/DDBJ databases">
        <title>Draft genome resource of the tomato pathogen Pseudocercospora fuligena.</title>
        <authorList>
            <person name="Zaccaron A."/>
        </authorList>
    </citation>
    <scope>NUCLEOTIDE SEQUENCE</scope>
    <source>
        <strain evidence="2">PF001</strain>
    </source>
</reference>
<name>A0A8H6RVC1_9PEZI</name>
<dbReference type="PANTHER" id="PTHR28250">
    <property type="entry name" value="CYTOCHROME B PRE-MRNA-PROCESSING PROTEIN 6"/>
    <property type="match status" value="1"/>
</dbReference>
<feature type="non-terminal residue" evidence="2">
    <location>
        <position position="1"/>
    </location>
</feature>
<evidence type="ECO:0000313" key="2">
    <source>
        <dbReference type="EMBL" id="KAF7198144.1"/>
    </source>
</evidence>
<sequence>TLSHQEPTQQHYPTQPTKMSRQQIIGHYTRLAARWPKDILRPENSFKSLLESRIQTAPTPARSEEKEVNAAYLLLENSFSKQFPLQEKLMRPASDPRRYELLEQELKAIPNRSFFGAWVNRLRNMVRLK</sequence>
<dbReference type="PANTHER" id="PTHR28250:SF1">
    <property type="entry name" value="CYTOCHROME B PRE-MRNA-PROCESSING PROTEIN 6"/>
    <property type="match status" value="1"/>
</dbReference>
<proteinExistence type="predicted"/>
<dbReference type="Pfam" id="PF20180">
    <property type="entry name" value="UQCC2_CBP6"/>
    <property type="match status" value="1"/>
</dbReference>
<dbReference type="OrthoDB" id="2107880at2759"/>
<accession>A0A8H6RVC1</accession>
<dbReference type="InterPro" id="IPR037653">
    <property type="entry name" value="Cbp6"/>
</dbReference>